<dbReference type="STRING" id="441959.B8M700"/>
<evidence type="ECO:0000256" key="1">
    <source>
        <dbReference type="ARBA" id="ARBA00022723"/>
    </source>
</evidence>
<dbReference type="CDD" id="cd00067">
    <property type="entry name" value="GAL4"/>
    <property type="match status" value="1"/>
</dbReference>
<proteinExistence type="predicted"/>
<evidence type="ECO:0000259" key="8">
    <source>
        <dbReference type="PROSITE" id="PS50048"/>
    </source>
</evidence>
<feature type="compositionally biased region" description="Polar residues" evidence="7">
    <location>
        <begin position="55"/>
        <end position="65"/>
    </location>
</feature>
<dbReference type="InParanoid" id="B8M700"/>
<keyword evidence="3" id="KW-0805">Transcription regulation</keyword>
<keyword evidence="10" id="KW-1185">Reference proteome</keyword>
<dbReference type="InterPro" id="IPR007219">
    <property type="entry name" value="XnlR_reg_dom"/>
</dbReference>
<feature type="region of interest" description="Disordered" evidence="7">
    <location>
        <begin position="55"/>
        <end position="109"/>
    </location>
</feature>
<keyword evidence="2" id="KW-0862">Zinc</keyword>
<evidence type="ECO:0000256" key="6">
    <source>
        <dbReference type="ARBA" id="ARBA00023242"/>
    </source>
</evidence>
<evidence type="ECO:0000313" key="10">
    <source>
        <dbReference type="Proteomes" id="UP000001745"/>
    </source>
</evidence>
<dbReference type="PhylomeDB" id="B8M700"/>
<dbReference type="Proteomes" id="UP000001745">
    <property type="component" value="Unassembled WGS sequence"/>
</dbReference>
<dbReference type="GO" id="GO:0008270">
    <property type="term" value="F:zinc ion binding"/>
    <property type="evidence" value="ECO:0007669"/>
    <property type="project" value="InterPro"/>
</dbReference>
<dbReference type="SMART" id="SM00906">
    <property type="entry name" value="Fungal_trans"/>
    <property type="match status" value="1"/>
</dbReference>
<keyword evidence="4" id="KW-0238">DNA-binding</keyword>
<dbReference type="GeneID" id="8104300"/>
<dbReference type="GO" id="GO:0006351">
    <property type="term" value="P:DNA-templated transcription"/>
    <property type="evidence" value="ECO:0007669"/>
    <property type="project" value="InterPro"/>
</dbReference>
<accession>B8M700</accession>
<dbReference type="Pfam" id="PF00172">
    <property type="entry name" value="Zn_clus"/>
    <property type="match status" value="1"/>
</dbReference>
<dbReference type="HOGENOM" id="CLU_007091_3_1_1"/>
<feature type="compositionally biased region" description="Polar residues" evidence="7">
    <location>
        <begin position="76"/>
        <end position="108"/>
    </location>
</feature>
<evidence type="ECO:0000313" key="9">
    <source>
        <dbReference type="EMBL" id="EED20220.1"/>
    </source>
</evidence>
<dbReference type="InterPro" id="IPR036864">
    <property type="entry name" value="Zn2-C6_fun-type_DNA-bd_sf"/>
</dbReference>
<keyword evidence="6" id="KW-0539">Nucleus</keyword>
<dbReference type="OMA" id="TWISEPE"/>
<dbReference type="AlphaFoldDB" id="B8M700"/>
<evidence type="ECO:0000256" key="7">
    <source>
        <dbReference type="SAM" id="MobiDB-lite"/>
    </source>
</evidence>
<dbReference type="PANTHER" id="PTHR31944:SF131">
    <property type="entry name" value="HEME-RESPONSIVE ZINC FINGER TRANSCRIPTION FACTOR HAP1"/>
    <property type="match status" value="1"/>
</dbReference>
<dbReference type="InterPro" id="IPR051430">
    <property type="entry name" value="Fungal_TF_Env_Response"/>
</dbReference>
<gene>
    <name evidence="9" type="ORF">TSTA_034580</name>
</gene>
<feature type="domain" description="Zn(2)-C6 fungal-type" evidence="8">
    <location>
        <begin position="14"/>
        <end position="44"/>
    </location>
</feature>
<protein>
    <recommendedName>
        <fullName evidence="8">Zn(2)-C6 fungal-type domain-containing protein</fullName>
    </recommendedName>
</protein>
<reference evidence="10" key="1">
    <citation type="journal article" date="2015" name="Genome Announc.">
        <title>Genome sequence of the AIDS-associated pathogen Penicillium marneffei (ATCC18224) and its near taxonomic relative Talaromyces stipitatus (ATCC10500).</title>
        <authorList>
            <person name="Nierman W.C."/>
            <person name="Fedorova-Abrams N.D."/>
            <person name="Andrianopoulos A."/>
        </authorList>
    </citation>
    <scope>NUCLEOTIDE SEQUENCE [LARGE SCALE GENOMIC DNA]</scope>
    <source>
        <strain evidence="10">ATCC 10500 / CBS 375.48 / QM 6759 / NRRL 1006</strain>
    </source>
</reference>
<dbReference type="GO" id="GO:0000978">
    <property type="term" value="F:RNA polymerase II cis-regulatory region sequence-specific DNA binding"/>
    <property type="evidence" value="ECO:0007669"/>
    <property type="project" value="TreeGrafter"/>
</dbReference>
<organism evidence="9 10">
    <name type="scientific">Talaromyces stipitatus (strain ATCC 10500 / CBS 375.48 / QM 6759 / NRRL 1006)</name>
    <name type="common">Penicillium stipitatum</name>
    <dbReference type="NCBI Taxonomy" id="441959"/>
    <lineage>
        <taxon>Eukaryota</taxon>
        <taxon>Fungi</taxon>
        <taxon>Dikarya</taxon>
        <taxon>Ascomycota</taxon>
        <taxon>Pezizomycotina</taxon>
        <taxon>Eurotiomycetes</taxon>
        <taxon>Eurotiomycetidae</taxon>
        <taxon>Eurotiales</taxon>
        <taxon>Trichocomaceae</taxon>
        <taxon>Talaromyces</taxon>
        <taxon>Talaromyces sect. Talaromyces</taxon>
    </lineage>
</organism>
<dbReference type="PANTHER" id="PTHR31944">
    <property type="entry name" value="HEME-RESPONSIVE ZINC FINGER TRANSCRIPTION FACTOR HAP1"/>
    <property type="match status" value="1"/>
</dbReference>
<dbReference type="InterPro" id="IPR001138">
    <property type="entry name" value="Zn2Cys6_DnaBD"/>
</dbReference>
<dbReference type="EMBL" id="EQ962654">
    <property type="protein sequence ID" value="EED20220.1"/>
    <property type="molecule type" value="Genomic_DNA"/>
</dbReference>
<dbReference type="CDD" id="cd12148">
    <property type="entry name" value="fungal_TF_MHR"/>
    <property type="match status" value="1"/>
</dbReference>
<keyword evidence="5" id="KW-0804">Transcription</keyword>
<dbReference type="SMART" id="SM00066">
    <property type="entry name" value="GAL4"/>
    <property type="match status" value="1"/>
</dbReference>
<dbReference type="OrthoDB" id="4337792at2759"/>
<sequence>MAGAEGRRRRPAVSCILCRRRKIRCNRETPCSNCVRSRSATCIYENVSSPKYNIGQSQQSFSSPNHKSRNSIPFDGQSTASGSTFPSDQSSSQIDGPVGQSTDINQLSVRGEESMRLKLRIKELEEQLSKASLKPTSKPVETPRLSIETLVSRLGGTYHVHCEKLAGQTETIARGITHKSRLFGQSHWEVNVILMVRDLFETIEIHIQKATLKAWPGMEMCKSLARTIKALRAPPWPSPPTLVLPPKETSDALLDCYLQTSEAVHRILHIPTFLRDYEAFWVSGTTPDMGFLVQVKLVLAIGTLTYDDRFSLRTSAIRWIYEAQTWLSEPKFKSRLNIQFLQTYLLLLIAQAQVGAGGDSMWISVGGLFRKAVHMGLHRDPIHLPKRTIFAAEMRRRLWNTILELALQSSLCSGGPPFISLDDFDTAPPGNFDDDQLVAGDPIAKAEDQFTQTSIAIALRKTFPIRLAVVRFLNDLPASGTYEETLRLDAQFRTAYKDLSRTLQACNRSSSHQASASASLSSLLFGIRVVDMIMLRYLSSLHLPYYGAAIHQATYAYSRKVVVDSSLKIWRLACPSPSPSTVTTMTKPHHEKDESHKFNDTLAQLTITSSGFYRLVAIHAAFLICVELRAQLQEEESLGPVSVRPDLLCVMQESKIWTLKSIAAGETNIKGLLLMCLMTAQVNGLMNGLEADGLALEVVKAAEYAIETCLPMLEEMVAAQRRESGGTASGDEFQWLSSLGTPREMEDWSFMTPDALFSLGDDDPMSWVLKEGMDTTVPSLW</sequence>
<dbReference type="PROSITE" id="PS50048">
    <property type="entry name" value="ZN2_CY6_FUNGAL_2"/>
    <property type="match status" value="1"/>
</dbReference>
<evidence type="ECO:0000256" key="5">
    <source>
        <dbReference type="ARBA" id="ARBA00023163"/>
    </source>
</evidence>
<dbReference type="GO" id="GO:0001228">
    <property type="term" value="F:DNA-binding transcription activator activity, RNA polymerase II-specific"/>
    <property type="evidence" value="ECO:0007669"/>
    <property type="project" value="TreeGrafter"/>
</dbReference>
<dbReference type="PROSITE" id="PS00463">
    <property type="entry name" value="ZN2_CY6_FUNGAL_1"/>
    <property type="match status" value="1"/>
</dbReference>
<dbReference type="Gene3D" id="4.10.240.10">
    <property type="entry name" value="Zn(2)-C6 fungal-type DNA-binding domain"/>
    <property type="match status" value="1"/>
</dbReference>
<dbReference type="eggNOG" id="ENOG502SJVT">
    <property type="taxonomic scope" value="Eukaryota"/>
</dbReference>
<evidence type="ECO:0000256" key="3">
    <source>
        <dbReference type="ARBA" id="ARBA00023015"/>
    </source>
</evidence>
<keyword evidence="1" id="KW-0479">Metal-binding</keyword>
<dbReference type="RefSeq" id="XP_002480654.1">
    <property type="nucleotide sequence ID" value="XM_002480609.1"/>
</dbReference>
<dbReference type="GO" id="GO:0005634">
    <property type="term" value="C:nucleus"/>
    <property type="evidence" value="ECO:0007669"/>
    <property type="project" value="TreeGrafter"/>
</dbReference>
<evidence type="ECO:0000256" key="2">
    <source>
        <dbReference type="ARBA" id="ARBA00022833"/>
    </source>
</evidence>
<dbReference type="SUPFAM" id="SSF57701">
    <property type="entry name" value="Zn2/Cys6 DNA-binding domain"/>
    <property type="match status" value="1"/>
</dbReference>
<evidence type="ECO:0000256" key="4">
    <source>
        <dbReference type="ARBA" id="ARBA00023125"/>
    </source>
</evidence>
<name>B8M700_TALSN</name>
<dbReference type="Pfam" id="PF04082">
    <property type="entry name" value="Fungal_trans"/>
    <property type="match status" value="1"/>
</dbReference>
<dbReference type="VEuPathDB" id="FungiDB:TSTA_034580"/>